<dbReference type="InterPro" id="IPR036291">
    <property type="entry name" value="NAD(P)-bd_dom_sf"/>
</dbReference>
<name>A0A212KED8_9DELT</name>
<dbReference type="GO" id="GO:0003714">
    <property type="term" value="F:transcription corepressor activity"/>
    <property type="evidence" value="ECO:0007669"/>
    <property type="project" value="InterPro"/>
</dbReference>
<evidence type="ECO:0000256" key="4">
    <source>
        <dbReference type="RuleBase" id="RU003719"/>
    </source>
</evidence>
<keyword evidence="3" id="KW-0520">NAD</keyword>
<reference evidence="7" key="1">
    <citation type="submission" date="2016-04" db="EMBL/GenBank/DDBJ databases">
        <authorList>
            <person name="Evans L.H."/>
            <person name="Alamgir A."/>
            <person name="Owens N."/>
            <person name="Weber N.D."/>
            <person name="Virtaneva K."/>
            <person name="Barbian K."/>
            <person name="Babar A."/>
            <person name="Rosenke K."/>
        </authorList>
    </citation>
    <scope>NUCLEOTIDE SEQUENCE</scope>
    <source>
        <strain evidence="7">86</strain>
    </source>
</reference>
<dbReference type="Gene3D" id="3.40.50.720">
    <property type="entry name" value="NAD(P)-binding Rossmann-like Domain"/>
    <property type="match status" value="2"/>
</dbReference>
<evidence type="ECO:0000256" key="1">
    <source>
        <dbReference type="ARBA" id="ARBA00005854"/>
    </source>
</evidence>
<evidence type="ECO:0000256" key="3">
    <source>
        <dbReference type="ARBA" id="ARBA00023027"/>
    </source>
</evidence>
<feature type="domain" description="D-isomer specific 2-hydroxyacid dehydrogenase NAD-binding" evidence="6">
    <location>
        <begin position="112"/>
        <end position="289"/>
    </location>
</feature>
<organism evidence="7">
    <name type="scientific">uncultured delta proteobacterium</name>
    <dbReference type="NCBI Taxonomy" id="34034"/>
    <lineage>
        <taxon>Bacteria</taxon>
        <taxon>Deltaproteobacteria</taxon>
        <taxon>environmental samples</taxon>
    </lineage>
</organism>
<dbReference type="AlphaFoldDB" id="A0A212KED8"/>
<sequence>MLKFVMLDGKFFPAKDAYTKIEAMCKSKGIAFEAMYCNTNDELIEKIQDADACMLTDRKIDGSFLERVPRMKMFVRCGMGVDNLNLPDFTKHGIYACNVPDYAVEEVAVHTVALVLALERKIPLYNKDIHNGGWNEEIGYAMHRLSTRTLGVLGLGRIARKMTGMVKAMGYNLIAYDPMLPDSVFAECGAKKVDLDTLFRESDVLTIMAPATDETYHIINDANLAKMKDGSLLVTTSRGKLVDLNALARALDSGKLNAAALDVLEQEPPKEQAKVILGRDNVILTPHTAYRTVEALESMRLLAAETAILFLTEGTLRNVVNPDVIGKAKK</sequence>
<gene>
    <name evidence="7" type="ORF">KL86DPRO_50306</name>
</gene>
<dbReference type="Pfam" id="PF00389">
    <property type="entry name" value="2-Hacid_dh"/>
    <property type="match status" value="1"/>
</dbReference>
<evidence type="ECO:0000313" key="7">
    <source>
        <dbReference type="EMBL" id="SBW09885.1"/>
    </source>
</evidence>
<dbReference type="PANTHER" id="PTHR42789:SF1">
    <property type="entry name" value="D-ISOMER SPECIFIC 2-HYDROXYACID DEHYDROGENASE FAMILY PROTEIN (AFU_ORTHOLOGUE AFUA_6G10090)"/>
    <property type="match status" value="1"/>
</dbReference>
<dbReference type="SUPFAM" id="SSF52283">
    <property type="entry name" value="Formate/glycerate dehydrogenase catalytic domain-like"/>
    <property type="match status" value="1"/>
</dbReference>
<dbReference type="InterPro" id="IPR006139">
    <property type="entry name" value="D-isomer_2_OHA_DH_cat_dom"/>
</dbReference>
<dbReference type="InterPro" id="IPR006140">
    <property type="entry name" value="D-isomer_DH_NAD-bd"/>
</dbReference>
<keyword evidence="2 4" id="KW-0560">Oxidoreductase</keyword>
<dbReference type="PANTHER" id="PTHR42789">
    <property type="entry name" value="D-ISOMER SPECIFIC 2-HYDROXYACID DEHYDROGENASE FAMILY PROTEIN (AFU_ORTHOLOGUE AFUA_6G10090)"/>
    <property type="match status" value="1"/>
</dbReference>
<dbReference type="GO" id="GO:0016616">
    <property type="term" value="F:oxidoreductase activity, acting on the CH-OH group of donors, NAD or NADP as acceptor"/>
    <property type="evidence" value="ECO:0007669"/>
    <property type="project" value="InterPro"/>
</dbReference>
<comment type="similarity">
    <text evidence="1 4">Belongs to the D-isomer specific 2-hydroxyacid dehydrogenase family.</text>
</comment>
<proteinExistence type="inferred from homology"/>
<evidence type="ECO:0000259" key="6">
    <source>
        <dbReference type="Pfam" id="PF02826"/>
    </source>
</evidence>
<dbReference type="SUPFAM" id="SSF51735">
    <property type="entry name" value="NAD(P)-binding Rossmann-fold domains"/>
    <property type="match status" value="1"/>
</dbReference>
<protein>
    <submittedName>
        <fullName evidence="7">Putative D-3-phosphoglycerate dehydrogenase</fullName>
    </submittedName>
</protein>
<dbReference type="InterPro" id="IPR043322">
    <property type="entry name" value="CtBP"/>
</dbReference>
<dbReference type="EMBL" id="FLUQ01000005">
    <property type="protein sequence ID" value="SBW09885.1"/>
    <property type="molecule type" value="Genomic_DNA"/>
</dbReference>
<evidence type="ECO:0000256" key="2">
    <source>
        <dbReference type="ARBA" id="ARBA00023002"/>
    </source>
</evidence>
<feature type="domain" description="D-isomer specific 2-hydroxyacid dehydrogenase catalytic" evidence="5">
    <location>
        <begin position="37"/>
        <end position="321"/>
    </location>
</feature>
<dbReference type="Pfam" id="PF02826">
    <property type="entry name" value="2-Hacid_dh_C"/>
    <property type="match status" value="1"/>
</dbReference>
<evidence type="ECO:0000259" key="5">
    <source>
        <dbReference type="Pfam" id="PF00389"/>
    </source>
</evidence>
<dbReference type="GO" id="GO:0051287">
    <property type="term" value="F:NAD binding"/>
    <property type="evidence" value="ECO:0007669"/>
    <property type="project" value="InterPro"/>
</dbReference>
<dbReference type="InterPro" id="IPR050857">
    <property type="entry name" value="D-2-hydroxyacid_DH"/>
</dbReference>
<accession>A0A212KED8</accession>
<dbReference type="CDD" id="cd05299">
    <property type="entry name" value="CtBP_dh"/>
    <property type="match status" value="1"/>
</dbReference>